<keyword evidence="2" id="KW-1185">Reference proteome</keyword>
<dbReference type="KEGG" id="gaz:Pan241w_27090"/>
<sequence length="128" mass="14232">MVNGQHVVVFDGLNETEEVLKAVLEPQGCRVNRIRQQHSDCLSTQNEVPSIVVVHDDDANQFAASQPGWNQVPKVIIGSVRKAHTAKQNQSTRFLVQPFQYAELIDSIETLLNQPESTQSQSGISPIR</sequence>
<reference evidence="1 2" key="1">
    <citation type="submission" date="2019-02" db="EMBL/GenBank/DDBJ databases">
        <title>Deep-cultivation of Planctomycetes and their phenomic and genomic characterization uncovers novel biology.</title>
        <authorList>
            <person name="Wiegand S."/>
            <person name="Jogler M."/>
            <person name="Boedeker C."/>
            <person name="Pinto D."/>
            <person name="Vollmers J."/>
            <person name="Rivas-Marin E."/>
            <person name="Kohn T."/>
            <person name="Peeters S.H."/>
            <person name="Heuer A."/>
            <person name="Rast P."/>
            <person name="Oberbeckmann S."/>
            <person name="Bunk B."/>
            <person name="Jeske O."/>
            <person name="Meyerdierks A."/>
            <person name="Storesund J.E."/>
            <person name="Kallscheuer N."/>
            <person name="Luecker S."/>
            <person name="Lage O.M."/>
            <person name="Pohl T."/>
            <person name="Merkel B.J."/>
            <person name="Hornburger P."/>
            <person name="Mueller R.-W."/>
            <person name="Bruemmer F."/>
            <person name="Labrenz M."/>
            <person name="Spormann A.M."/>
            <person name="Op den Camp H."/>
            <person name="Overmann J."/>
            <person name="Amann R."/>
            <person name="Jetten M.S.M."/>
            <person name="Mascher T."/>
            <person name="Medema M.H."/>
            <person name="Devos D.P."/>
            <person name="Kaster A.-K."/>
            <person name="Ovreas L."/>
            <person name="Rohde M."/>
            <person name="Galperin M.Y."/>
            <person name="Jogler C."/>
        </authorList>
    </citation>
    <scope>NUCLEOTIDE SEQUENCE [LARGE SCALE GENOMIC DNA]</scope>
    <source>
        <strain evidence="1 2">Pan241w</strain>
    </source>
</reference>
<dbReference type="EMBL" id="CP036269">
    <property type="protein sequence ID" value="QDT42622.1"/>
    <property type="molecule type" value="Genomic_DNA"/>
</dbReference>
<organism evidence="1 2">
    <name type="scientific">Gimesia alba</name>
    <dbReference type="NCBI Taxonomy" id="2527973"/>
    <lineage>
        <taxon>Bacteria</taxon>
        <taxon>Pseudomonadati</taxon>
        <taxon>Planctomycetota</taxon>
        <taxon>Planctomycetia</taxon>
        <taxon>Planctomycetales</taxon>
        <taxon>Planctomycetaceae</taxon>
        <taxon>Gimesia</taxon>
    </lineage>
</organism>
<evidence type="ECO:0008006" key="3">
    <source>
        <dbReference type="Google" id="ProtNLM"/>
    </source>
</evidence>
<accession>A0A517RFG0</accession>
<proteinExistence type="predicted"/>
<dbReference type="Proteomes" id="UP000317171">
    <property type="component" value="Chromosome"/>
</dbReference>
<dbReference type="AlphaFoldDB" id="A0A517RFG0"/>
<evidence type="ECO:0000313" key="2">
    <source>
        <dbReference type="Proteomes" id="UP000317171"/>
    </source>
</evidence>
<evidence type="ECO:0000313" key="1">
    <source>
        <dbReference type="EMBL" id="QDT42622.1"/>
    </source>
</evidence>
<protein>
    <recommendedName>
        <fullName evidence="3">Response regulatory domain-containing protein</fullName>
    </recommendedName>
</protein>
<gene>
    <name evidence="1" type="ORF">Pan241w_27090</name>
</gene>
<name>A0A517RFG0_9PLAN</name>